<evidence type="ECO:0000313" key="9">
    <source>
        <dbReference type="Proteomes" id="UP001519273"/>
    </source>
</evidence>
<dbReference type="PANTHER" id="PTHR35007">
    <property type="entry name" value="INTEGRAL MEMBRANE PROTEIN-RELATED"/>
    <property type="match status" value="1"/>
</dbReference>
<evidence type="ECO:0000256" key="2">
    <source>
        <dbReference type="ARBA" id="ARBA00022475"/>
    </source>
</evidence>
<name>A0ABS4H4I1_9BACL</name>
<evidence type="ECO:0000313" key="8">
    <source>
        <dbReference type="EMBL" id="MBP1937433.1"/>
    </source>
</evidence>
<comment type="caution">
    <text evidence="8">The sequence shown here is derived from an EMBL/GenBank/DDBJ whole genome shotgun (WGS) entry which is preliminary data.</text>
</comment>
<proteinExistence type="predicted"/>
<evidence type="ECO:0000256" key="6">
    <source>
        <dbReference type="SAM" id="Phobius"/>
    </source>
</evidence>
<feature type="domain" description="Type II secretion system protein GspF" evidence="7">
    <location>
        <begin position="152"/>
        <end position="283"/>
    </location>
</feature>
<feature type="transmembrane region" description="Helical" evidence="6">
    <location>
        <begin position="265"/>
        <end position="286"/>
    </location>
</feature>
<sequence length="290" mass="33092">MTWALVLVLLVGGWVVLNQLCGRKYNQFRSITMAGLKLQQISAPSLFLLDKLRVYNRLPVLFFKIQRSIQKNYGVQHRSAEMTILFMAEILSYSWLLVTLGCLLSLLMNGEITGFGIGVLLAVLVPFSMIQDLQKKVQLRDQEILLELPELLNKIILLVGAGETVQQAITHCARQKQSEDNHPLYREILKMIHEWESGYSFQQSFDALSKRCGIQEVSIFTTTVLLNYRRGGNDFVLALRDLSRVLWERRKAISRTRGEQASSKLVFPMVLIFLVVLLLVGSPAFMMMKI</sequence>
<evidence type="ECO:0000256" key="1">
    <source>
        <dbReference type="ARBA" id="ARBA00004651"/>
    </source>
</evidence>
<dbReference type="PANTHER" id="PTHR35007:SF2">
    <property type="entry name" value="PILUS ASSEMBLE PROTEIN"/>
    <property type="match status" value="1"/>
</dbReference>
<comment type="subcellular location">
    <subcellularLocation>
        <location evidence="1">Cell membrane</location>
        <topology evidence="1">Multi-pass membrane protein</topology>
    </subcellularLocation>
</comment>
<feature type="transmembrane region" description="Helical" evidence="6">
    <location>
        <begin position="84"/>
        <end position="106"/>
    </location>
</feature>
<organism evidence="8 9">
    <name type="scientific">Paenibacillus sediminis</name>
    <dbReference type="NCBI Taxonomy" id="664909"/>
    <lineage>
        <taxon>Bacteria</taxon>
        <taxon>Bacillati</taxon>
        <taxon>Bacillota</taxon>
        <taxon>Bacilli</taxon>
        <taxon>Bacillales</taxon>
        <taxon>Paenibacillaceae</taxon>
        <taxon>Paenibacillus</taxon>
    </lineage>
</organism>
<evidence type="ECO:0000256" key="5">
    <source>
        <dbReference type="ARBA" id="ARBA00023136"/>
    </source>
</evidence>
<evidence type="ECO:0000259" key="7">
    <source>
        <dbReference type="Pfam" id="PF00482"/>
    </source>
</evidence>
<feature type="transmembrane region" description="Helical" evidence="6">
    <location>
        <begin position="112"/>
        <end position="130"/>
    </location>
</feature>
<evidence type="ECO:0000256" key="4">
    <source>
        <dbReference type="ARBA" id="ARBA00022989"/>
    </source>
</evidence>
<dbReference type="InterPro" id="IPR018076">
    <property type="entry name" value="T2SS_GspF_dom"/>
</dbReference>
<keyword evidence="2" id="KW-1003">Cell membrane</keyword>
<dbReference type="EMBL" id="JAGGKP010000005">
    <property type="protein sequence ID" value="MBP1937433.1"/>
    <property type="molecule type" value="Genomic_DNA"/>
</dbReference>
<keyword evidence="3 6" id="KW-0812">Transmembrane</keyword>
<keyword evidence="9" id="KW-1185">Reference proteome</keyword>
<keyword evidence="4 6" id="KW-1133">Transmembrane helix</keyword>
<reference evidence="8 9" key="1">
    <citation type="submission" date="2021-03" db="EMBL/GenBank/DDBJ databases">
        <title>Genomic Encyclopedia of Type Strains, Phase IV (KMG-IV): sequencing the most valuable type-strain genomes for metagenomic binning, comparative biology and taxonomic classification.</title>
        <authorList>
            <person name="Goeker M."/>
        </authorList>
    </citation>
    <scope>NUCLEOTIDE SEQUENCE [LARGE SCALE GENOMIC DNA]</scope>
    <source>
        <strain evidence="8 9">DSM 23491</strain>
    </source>
</reference>
<protein>
    <submittedName>
        <fullName evidence="8">Tight adherence protein C</fullName>
    </submittedName>
</protein>
<gene>
    <name evidence="8" type="ORF">J2Z20_002328</name>
</gene>
<keyword evidence="5 6" id="KW-0472">Membrane</keyword>
<evidence type="ECO:0000256" key="3">
    <source>
        <dbReference type="ARBA" id="ARBA00022692"/>
    </source>
</evidence>
<dbReference type="RefSeq" id="WP_209849934.1">
    <property type="nucleotide sequence ID" value="NZ_CBCRVE010000005.1"/>
</dbReference>
<dbReference type="Pfam" id="PF00482">
    <property type="entry name" value="T2SSF"/>
    <property type="match status" value="1"/>
</dbReference>
<dbReference type="Proteomes" id="UP001519273">
    <property type="component" value="Unassembled WGS sequence"/>
</dbReference>
<accession>A0ABS4H4I1</accession>